<evidence type="ECO:0000313" key="3">
    <source>
        <dbReference type="Proteomes" id="UP000030013"/>
    </source>
</evidence>
<sequence>MLAIYRELEGRGPRAGQALGEVDAVSTAPLHTHHSMRWPPETRLGTWALSLSGVALGGTIALAVAFSAGLESAESFSDNWVLTAAGVGILVSAAASAVTGLMAVIRRHDHSWSVVSAAGVGVLLTAVSLQQVAEGLGWLSG</sequence>
<dbReference type="STRING" id="1385519.N801_08375"/>
<dbReference type="AlphaFoldDB" id="A0A0A0JSN8"/>
<reference evidence="2 3" key="1">
    <citation type="submission" date="2013-08" db="EMBL/GenBank/DDBJ databases">
        <title>The genome sequence of Knoellia aerolata.</title>
        <authorList>
            <person name="Zhu W."/>
            <person name="Wang G."/>
        </authorList>
    </citation>
    <scope>NUCLEOTIDE SEQUENCE [LARGE SCALE GENOMIC DNA]</scope>
    <source>
        <strain evidence="2 3">DSM 18566</strain>
    </source>
</reference>
<comment type="caution">
    <text evidence="2">The sequence shown here is derived from an EMBL/GenBank/DDBJ whole genome shotgun (WGS) entry which is preliminary data.</text>
</comment>
<proteinExistence type="predicted"/>
<organism evidence="2 3">
    <name type="scientific">Knoellia aerolata DSM 18566</name>
    <dbReference type="NCBI Taxonomy" id="1385519"/>
    <lineage>
        <taxon>Bacteria</taxon>
        <taxon>Bacillati</taxon>
        <taxon>Actinomycetota</taxon>
        <taxon>Actinomycetes</taxon>
        <taxon>Micrococcales</taxon>
        <taxon>Intrasporangiaceae</taxon>
        <taxon>Knoellia</taxon>
    </lineage>
</organism>
<evidence type="ECO:0000256" key="1">
    <source>
        <dbReference type="SAM" id="Phobius"/>
    </source>
</evidence>
<feature type="transmembrane region" description="Helical" evidence="1">
    <location>
        <begin position="44"/>
        <end position="68"/>
    </location>
</feature>
<feature type="transmembrane region" description="Helical" evidence="1">
    <location>
        <begin position="112"/>
        <end position="133"/>
    </location>
</feature>
<keyword evidence="3" id="KW-1185">Reference proteome</keyword>
<gene>
    <name evidence="2" type="ORF">N801_08375</name>
</gene>
<name>A0A0A0JSN8_9MICO</name>
<dbReference type="Proteomes" id="UP000030013">
    <property type="component" value="Unassembled WGS sequence"/>
</dbReference>
<keyword evidence="1" id="KW-1133">Transmembrane helix</keyword>
<keyword evidence="1" id="KW-0812">Transmembrane</keyword>
<protein>
    <submittedName>
        <fullName evidence="2">Uncharacterized protein</fullName>
    </submittedName>
</protein>
<evidence type="ECO:0000313" key="2">
    <source>
        <dbReference type="EMBL" id="KGN40435.1"/>
    </source>
</evidence>
<dbReference type="EMBL" id="AVPL01000041">
    <property type="protein sequence ID" value="KGN40435.1"/>
    <property type="molecule type" value="Genomic_DNA"/>
</dbReference>
<feature type="transmembrane region" description="Helical" evidence="1">
    <location>
        <begin position="80"/>
        <end position="105"/>
    </location>
</feature>
<keyword evidence="1" id="KW-0472">Membrane</keyword>
<accession>A0A0A0JSN8</accession>